<dbReference type="PANTHER" id="PTHR11220">
    <property type="entry name" value="HEME-BINDING PROTEIN-RELATED"/>
    <property type="match status" value="1"/>
</dbReference>
<name>A0A9Q0C5I8_9POAL</name>
<dbReference type="FunFam" id="3.20.80.10:FF:000002">
    <property type="entry name" value="Heme-binding protein 2"/>
    <property type="match status" value="1"/>
</dbReference>
<reference evidence="2" key="1">
    <citation type="journal article" date="2022" name="Cell">
        <title>Repeat-based holocentromeres influence genome architecture and karyotype evolution.</title>
        <authorList>
            <person name="Hofstatter P.G."/>
            <person name="Thangavel G."/>
            <person name="Lux T."/>
            <person name="Neumann P."/>
            <person name="Vondrak T."/>
            <person name="Novak P."/>
            <person name="Zhang M."/>
            <person name="Costa L."/>
            <person name="Castellani M."/>
            <person name="Scott A."/>
            <person name="Toegelov H."/>
            <person name="Fuchs J."/>
            <person name="Mata-Sucre Y."/>
            <person name="Dias Y."/>
            <person name="Vanzela A.L.L."/>
            <person name="Huettel B."/>
            <person name="Almeida C.C.S."/>
            <person name="Simkova H."/>
            <person name="Souza G."/>
            <person name="Pedrosa-Harand A."/>
            <person name="Macas J."/>
            <person name="Mayer K.F.X."/>
            <person name="Houben A."/>
            <person name="Marques A."/>
        </authorList>
    </citation>
    <scope>NUCLEOTIDE SEQUENCE</scope>
    <source>
        <strain evidence="2">RhyBre1mFocal</strain>
    </source>
</reference>
<dbReference type="InterPro" id="IPR006917">
    <property type="entry name" value="SOUL_heme-bd"/>
</dbReference>
<dbReference type="PANTHER" id="PTHR11220:SF25">
    <property type="entry name" value="F3F9.4"/>
    <property type="match status" value="1"/>
</dbReference>
<proteinExistence type="inferred from homology"/>
<evidence type="ECO:0000313" key="2">
    <source>
        <dbReference type="EMBL" id="KAJ1687589.1"/>
    </source>
</evidence>
<dbReference type="Proteomes" id="UP001151287">
    <property type="component" value="Unassembled WGS sequence"/>
</dbReference>
<dbReference type="Gene3D" id="3.20.80.10">
    <property type="entry name" value="Regulatory factor, effector binding domain"/>
    <property type="match status" value="1"/>
</dbReference>
<comment type="similarity">
    <text evidence="1">Belongs to the HEBP family.</text>
</comment>
<dbReference type="OrthoDB" id="6424451at2759"/>
<dbReference type="Pfam" id="PF04832">
    <property type="entry name" value="SOUL"/>
    <property type="match status" value="1"/>
</dbReference>
<dbReference type="InterPro" id="IPR011256">
    <property type="entry name" value="Reg_factor_effector_dom_sf"/>
</dbReference>
<sequence>MVDKAANKIHTNVAAGNTPNKCIRGSIRATTQYNPFTSSIPFPSVHHTNKNPYFLGFVPLSNISSMASKRAPCIFSLLLCFLTASTCALKSVPPTCERIECPSYDVVDQGNGFEIRRYNSTEWMSTAPIEDISFVEATRTGFLQLFDYIQGKNAYNETIEMTGPVITQVSPSDGPFCASSFVVSFYVPKKNQANPPSADGLHLQKWGPTYAAVGQFSGFVSDDFLGEEAFALYSSLQGSNWASAVDQGRKADPTSAYSVAQYNSPFEFTGRVNEIWMLFSQESSNTI</sequence>
<accession>A0A9Q0C5I8</accession>
<dbReference type="EMBL" id="JAMQYH010000005">
    <property type="protein sequence ID" value="KAJ1687589.1"/>
    <property type="molecule type" value="Genomic_DNA"/>
</dbReference>
<evidence type="ECO:0000313" key="3">
    <source>
        <dbReference type="Proteomes" id="UP001151287"/>
    </source>
</evidence>
<comment type="caution">
    <text evidence="2">The sequence shown here is derived from an EMBL/GenBank/DDBJ whole genome shotgun (WGS) entry which is preliminary data.</text>
</comment>
<protein>
    <recommendedName>
        <fullName evidence="4">Heme-binding protein 2</fullName>
    </recommendedName>
</protein>
<organism evidence="2 3">
    <name type="scientific">Rhynchospora breviuscula</name>
    <dbReference type="NCBI Taxonomy" id="2022672"/>
    <lineage>
        <taxon>Eukaryota</taxon>
        <taxon>Viridiplantae</taxon>
        <taxon>Streptophyta</taxon>
        <taxon>Embryophyta</taxon>
        <taxon>Tracheophyta</taxon>
        <taxon>Spermatophyta</taxon>
        <taxon>Magnoliopsida</taxon>
        <taxon>Liliopsida</taxon>
        <taxon>Poales</taxon>
        <taxon>Cyperaceae</taxon>
        <taxon>Cyperoideae</taxon>
        <taxon>Rhynchosporeae</taxon>
        <taxon>Rhynchospora</taxon>
    </lineage>
</organism>
<keyword evidence="3" id="KW-1185">Reference proteome</keyword>
<evidence type="ECO:0000256" key="1">
    <source>
        <dbReference type="ARBA" id="ARBA00009817"/>
    </source>
</evidence>
<dbReference type="SUPFAM" id="SSF55136">
    <property type="entry name" value="Probable bacterial effector-binding domain"/>
    <property type="match status" value="1"/>
</dbReference>
<evidence type="ECO:0008006" key="4">
    <source>
        <dbReference type="Google" id="ProtNLM"/>
    </source>
</evidence>
<gene>
    <name evidence="2" type="ORF">LUZ63_018979</name>
</gene>
<dbReference type="AlphaFoldDB" id="A0A9Q0C5I8"/>